<dbReference type="PANTHER" id="PTHR22906">
    <property type="entry name" value="PROPERDIN"/>
    <property type="match status" value="1"/>
</dbReference>
<dbReference type="Pfam" id="PF00090">
    <property type="entry name" value="TSP_1"/>
    <property type="match status" value="5"/>
</dbReference>
<reference evidence="7 8" key="1">
    <citation type="journal article" date="2024" name="Proc. Natl. Acad. Sci. U.S.A.">
        <title>The genetic regulatory architecture and epigenomic basis for age-related changes in rattlesnake venom.</title>
        <authorList>
            <person name="Hogan M.P."/>
            <person name="Holding M.L."/>
            <person name="Nystrom G.S."/>
            <person name="Colston T.J."/>
            <person name="Bartlett D.A."/>
            <person name="Mason A.J."/>
            <person name="Ellsworth S.A."/>
            <person name="Rautsaw R.M."/>
            <person name="Lawrence K.C."/>
            <person name="Strickland J.L."/>
            <person name="He B."/>
            <person name="Fraser P."/>
            <person name="Margres M.J."/>
            <person name="Gilbert D.M."/>
            <person name="Gibbs H.L."/>
            <person name="Parkinson C.L."/>
            <person name="Rokyta D.R."/>
        </authorList>
    </citation>
    <scope>NUCLEOTIDE SEQUENCE [LARGE SCALE GENOMIC DNA]</scope>
    <source>
        <strain evidence="7">DRR0105</strain>
    </source>
</reference>
<evidence type="ECO:0000313" key="7">
    <source>
        <dbReference type="EMBL" id="KAK9407505.1"/>
    </source>
</evidence>
<dbReference type="FunFam" id="2.20.100.10:FF:000001">
    <property type="entry name" value="semaphorin-5A isoform X1"/>
    <property type="match status" value="2"/>
</dbReference>
<feature type="signal peptide" evidence="6">
    <location>
        <begin position="1"/>
        <end position="29"/>
    </location>
</feature>
<dbReference type="InterPro" id="IPR054019">
    <property type="entry name" value="CFP_TSR_C"/>
</dbReference>
<name>A0AAW1C1K3_CROAD</name>
<dbReference type="PROSITE" id="PS50092">
    <property type="entry name" value="TSP1"/>
    <property type="match status" value="6"/>
</dbReference>
<dbReference type="AlphaFoldDB" id="A0AAW1C1K3"/>
<keyword evidence="4" id="KW-0677">Repeat</keyword>
<proteinExistence type="predicted"/>
<keyword evidence="8" id="KW-1185">Reference proteome</keyword>
<gene>
    <name evidence="7" type="ORF">NXF25_006279</name>
</gene>
<keyword evidence="2" id="KW-0964">Secreted</keyword>
<protein>
    <submittedName>
        <fullName evidence="7">Properdin</fullName>
    </submittedName>
</protein>
<dbReference type="Gene3D" id="2.20.100.10">
    <property type="entry name" value="Thrombospondin type-1 (TSP1) repeat"/>
    <property type="match status" value="6"/>
</dbReference>
<evidence type="ECO:0000256" key="3">
    <source>
        <dbReference type="ARBA" id="ARBA00022729"/>
    </source>
</evidence>
<evidence type="ECO:0000256" key="1">
    <source>
        <dbReference type="ARBA" id="ARBA00004613"/>
    </source>
</evidence>
<evidence type="ECO:0000313" key="8">
    <source>
        <dbReference type="Proteomes" id="UP001474421"/>
    </source>
</evidence>
<dbReference type="InterPro" id="IPR049536">
    <property type="entry name" value="CFP_TSR-0"/>
</dbReference>
<dbReference type="InterPro" id="IPR000884">
    <property type="entry name" value="TSP1_rpt"/>
</dbReference>
<dbReference type="PANTHER" id="PTHR22906:SF43">
    <property type="entry name" value="PROPERDIN"/>
    <property type="match status" value="1"/>
</dbReference>
<evidence type="ECO:0000256" key="4">
    <source>
        <dbReference type="ARBA" id="ARBA00022737"/>
    </source>
</evidence>
<accession>A0AAW1C1K3</accession>
<evidence type="ECO:0000256" key="2">
    <source>
        <dbReference type="ARBA" id="ARBA00022525"/>
    </source>
</evidence>
<dbReference type="InterPro" id="IPR036383">
    <property type="entry name" value="TSP1_rpt_sf"/>
</dbReference>
<evidence type="ECO:0000256" key="6">
    <source>
        <dbReference type="SAM" id="SignalP"/>
    </source>
</evidence>
<dbReference type="SUPFAM" id="SSF82895">
    <property type="entry name" value="TSP-1 type 1 repeat"/>
    <property type="match status" value="6"/>
</dbReference>
<keyword evidence="5" id="KW-1015">Disulfide bond</keyword>
<comment type="subcellular location">
    <subcellularLocation>
        <location evidence="1">Secreted</location>
    </subcellularLocation>
</comment>
<comment type="caution">
    <text evidence="7">The sequence shown here is derived from an EMBL/GenBank/DDBJ whole genome shotgun (WGS) entry which is preliminary data.</text>
</comment>
<dbReference type="PRINTS" id="PR01705">
    <property type="entry name" value="TSP1REPEAT"/>
</dbReference>
<dbReference type="Pfam" id="PF18487">
    <property type="entry name" value="TSR"/>
    <property type="match status" value="1"/>
</dbReference>
<feature type="chain" id="PRO_5043844612" evidence="6">
    <location>
        <begin position="30"/>
        <end position="464"/>
    </location>
</feature>
<dbReference type="SMART" id="SM00209">
    <property type="entry name" value="TSP1"/>
    <property type="match status" value="6"/>
</dbReference>
<dbReference type="Pfam" id="PF22195">
    <property type="entry name" value="TSP1_CFP_C"/>
    <property type="match status" value="1"/>
</dbReference>
<dbReference type="InterPro" id="IPR052065">
    <property type="entry name" value="Compl_asym_regulator"/>
</dbReference>
<evidence type="ECO:0000256" key="5">
    <source>
        <dbReference type="ARBA" id="ARBA00023157"/>
    </source>
</evidence>
<sequence>MMGTLGWKRLQFLLIVCWFFVSLEVPTEAQNILCYKTFDETSGTCRNLLGGEISQEDCCLNHQYGFQAAQHGPCQSCREARWNEWSSWSACSVSCTEGVQRRSRVCYGSRAGSCLSDTREREMKSCLQKECCPMMGAWTEWSAWQPCSVTCLTGTQIRERTCTNPAPICGGTCSGVSKETKICDTQQICPTHGNWGNWGPWQHCSHTCTIEGSAAKPQQLRFRLCNNPPPSINPQGKACPGGSQESQSCTGLPFCPWDGNWGSWKPFQPCSVTCGVGQTLQKRLCDNPAPKYGGQNCLGEDIQRQPCTVRVPCPVDGYWKEWTPWKPCSLHETDSDIKCKDIAASQIRSRTCTGRHHEGKRCVGFSRESRACYNLEGCRVPGAWTAWSPWGLCEPACGPEPKRSRKRVCAPIYPNYSRVLTGEDGKQYNATFWGNPNPQCKHLEGQDLEVVEETPCQNVPPCED</sequence>
<dbReference type="Proteomes" id="UP001474421">
    <property type="component" value="Unassembled WGS sequence"/>
</dbReference>
<keyword evidence="3 6" id="KW-0732">Signal</keyword>
<dbReference type="EMBL" id="JAOTOJ010000002">
    <property type="protein sequence ID" value="KAK9407505.1"/>
    <property type="molecule type" value="Genomic_DNA"/>
</dbReference>
<organism evidence="7 8">
    <name type="scientific">Crotalus adamanteus</name>
    <name type="common">Eastern diamondback rattlesnake</name>
    <dbReference type="NCBI Taxonomy" id="8729"/>
    <lineage>
        <taxon>Eukaryota</taxon>
        <taxon>Metazoa</taxon>
        <taxon>Chordata</taxon>
        <taxon>Craniata</taxon>
        <taxon>Vertebrata</taxon>
        <taxon>Euteleostomi</taxon>
        <taxon>Lepidosauria</taxon>
        <taxon>Squamata</taxon>
        <taxon>Bifurcata</taxon>
        <taxon>Unidentata</taxon>
        <taxon>Episquamata</taxon>
        <taxon>Toxicofera</taxon>
        <taxon>Serpentes</taxon>
        <taxon>Colubroidea</taxon>
        <taxon>Viperidae</taxon>
        <taxon>Crotalinae</taxon>
        <taxon>Crotalus</taxon>
    </lineage>
</organism>